<protein>
    <submittedName>
        <fullName evidence="1">Uncharacterized protein</fullName>
    </submittedName>
</protein>
<gene>
    <name evidence="1" type="ORF">BDM02DRAFT_2673717</name>
</gene>
<accession>A0ACB6ZCY9</accession>
<evidence type="ECO:0000313" key="2">
    <source>
        <dbReference type="Proteomes" id="UP000886501"/>
    </source>
</evidence>
<evidence type="ECO:0000313" key="1">
    <source>
        <dbReference type="EMBL" id="KAF9647501.1"/>
    </source>
</evidence>
<reference evidence="1" key="1">
    <citation type="submission" date="2019-10" db="EMBL/GenBank/DDBJ databases">
        <authorList>
            <consortium name="DOE Joint Genome Institute"/>
            <person name="Kuo A."/>
            <person name="Miyauchi S."/>
            <person name="Kiss E."/>
            <person name="Drula E."/>
            <person name="Kohler A."/>
            <person name="Sanchez-Garcia M."/>
            <person name="Andreopoulos B."/>
            <person name="Barry K.W."/>
            <person name="Bonito G."/>
            <person name="Buee M."/>
            <person name="Carver A."/>
            <person name="Chen C."/>
            <person name="Cichocki N."/>
            <person name="Clum A."/>
            <person name="Culley D."/>
            <person name="Crous P.W."/>
            <person name="Fauchery L."/>
            <person name="Girlanda M."/>
            <person name="Hayes R."/>
            <person name="Keri Z."/>
            <person name="Labutti K."/>
            <person name="Lipzen A."/>
            <person name="Lombard V."/>
            <person name="Magnuson J."/>
            <person name="Maillard F."/>
            <person name="Morin E."/>
            <person name="Murat C."/>
            <person name="Nolan M."/>
            <person name="Ohm R."/>
            <person name="Pangilinan J."/>
            <person name="Pereira M."/>
            <person name="Perotto S."/>
            <person name="Peter M."/>
            <person name="Riley R."/>
            <person name="Sitrit Y."/>
            <person name="Stielow B."/>
            <person name="Szollosi G."/>
            <person name="Zifcakova L."/>
            <person name="Stursova M."/>
            <person name="Spatafora J.W."/>
            <person name="Tedersoo L."/>
            <person name="Vaario L.-M."/>
            <person name="Yamada A."/>
            <person name="Yan M."/>
            <person name="Wang P."/>
            <person name="Xu J."/>
            <person name="Bruns T."/>
            <person name="Baldrian P."/>
            <person name="Vilgalys R."/>
            <person name="Henrissat B."/>
            <person name="Grigoriev I.V."/>
            <person name="Hibbett D."/>
            <person name="Nagy L.G."/>
            <person name="Martin F.M."/>
        </authorList>
    </citation>
    <scope>NUCLEOTIDE SEQUENCE</scope>
    <source>
        <strain evidence="1">P2</strain>
    </source>
</reference>
<dbReference type="Proteomes" id="UP000886501">
    <property type="component" value="Unassembled WGS sequence"/>
</dbReference>
<name>A0ACB6ZCY9_THEGA</name>
<keyword evidence="2" id="KW-1185">Reference proteome</keyword>
<sequence>MVSTMPRTGMAYRHSTPPQRPVNLLDFSWEPTENFHDCERLLNSFWTEVGEHKKEKTREGTEVIPRKQWIEKEKKTFKETRETEERAALGGVQEPVSSGSDEDDMPLRELVGKSSQVIDSSDDDEPLSVSFRGPATFKETGLLQPQKHKPDVIALRSLQSPWAYLTRPYRSP</sequence>
<dbReference type="EMBL" id="MU118032">
    <property type="protein sequence ID" value="KAF9647501.1"/>
    <property type="molecule type" value="Genomic_DNA"/>
</dbReference>
<reference evidence="1" key="2">
    <citation type="journal article" date="2020" name="Nat. Commun.">
        <title>Large-scale genome sequencing of mycorrhizal fungi provides insights into the early evolution of symbiotic traits.</title>
        <authorList>
            <person name="Miyauchi S."/>
            <person name="Kiss E."/>
            <person name="Kuo A."/>
            <person name="Drula E."/>
            <person name="Kohler A."/>
            <person name="Sanchez-Garcia M."/>
            <person name="Morin E."/>
            <person name="Andreopoulos B."/>
            <person name="Barry K.W."/>
            <person name="Bonito G."/>
            <person name="Buee M."/>
            <person name="Carver A."/>
            <person name="Chen C."/>
            <person name="Cichocki N."/>
            <person name="Clum A."/>
            <person name="Culley D."/>
            <person name="Crous P.W."/>
            <person name="Fauchery L."/>
            <person name="Girlanda M."/>
            <person name="Hayes R.D."/>
            <person name="Keri Z."/>
            <person name="LaButti K."/>
            <person name="Lipzen A."/>
            <person name="Lombard V."/>
            <person name="Magnuson J."/>
            <person name="Maillard F."/>
            <person name="Murat C."/>
            <person name="Nolan M."/>
            <person name="Ohm R.A."/>
            <person name="Pangilinan J."/>
            <person name="Pereira M.F."/>
            <person name="Perotto S."/>
            <person name="Peter M."/>
            <person name="Pfister S."/>
            <person name="Riley R."/>
            <person name="Sitrit Y."/>
            <person name="Stielow J.B."/>
            <person name="Szollosi G."/>
            <person name="Zifcakova L."/>
            <person name="Stursova M."/>
            <person name="Spatafora J.W."/>
            <person name="Tedersoo L."/>
            <person name="Vaario L.M."/>
            <person name="Yamada A."/>
            <person name="Yan M."/>
            <person name="Wang P."/>
            <person name="Xu J."/>
            <person name="Bruns T."/>
            <person name="Baldrian P."/>
            <person name="Vilgalys R."/>
            <person name="Dunand C."/>
            <person name="Henrissat B."/>
            <person name="Grigoriev I.V."/>
            <person name="Hibbett D."/>
            <person name="Nagy L.G."/>
            <person name="Martin F.M."/>
        </authorList>
    </citation>
    <scope>NUCLEOTIDE SEQUENCE</scope>
    <source>
        <strain evidence="1">P2</strain>
    </source>
</reference>
<organism evidence="1 2">
    <name type="scientific">Thelephora ganbajun</name>
    <name type="common">Ganba fungus</name>
    <dbReference type="NCBI Taxonomy" id="370292"/>
    <lineage>
        <taxon>Eukaryota</taxon>
        <taxon>Fungi</taxon>
        <taxon>Dikarya</taxon>
        <taxon>Basidiomycota</taxon>
        <taxon>Agaricomycotina</taxon>
        <taxon>Agaricomycetes</taxon>
        <taxon>Thelephorales</taxon>
        <taxon>Thelephoraceae</taxon>
        <taxon>Thelephora</taxon>
    </lineage>
</organism>
<comment type="caution">
    <text evidence="1">The sequence shown here is derived from an EMBL/GenBank/DDBJ whole genome shotgun (WGS) entry which is preliminary data.</text>
</comment>
<proteinExistence type="predicted"/>